<keyword evidence="6" id="KW-0206">Cytoskeleton</keyword>
<evidence type="ECO:0000256" key="5">
    <source>
        <dbReference type="ARBA" id="ARBA00023054"/>
    </source>
</evidence>
<keyword evidence="4" id="KW-0597">Phosphoprotein</keyword>
<feature type="compositionally biased region" description="Low complexity" evidence="8">
    <location>
        <begin position="175"/>
        <end position="191"/>
    </location>
</feature>
<dbReference type="RefSeq" id="XP_004343263.2">
    <property type="nucleotide sequence ID" value="XM_004343213.2"/>
</dbReference>
<feature type="region of interest" description="Disordered" evidence="8">
    <location>
        <begin position="122"/>
        <end position="147"/>
    </location>
</feature>
<feature type="compositionally biased region" description="Polar residues" evidence="8">
    <location>
        <begin position="274"/>
        <end position="284"/>
    </location>
</feature>
<keyword evidence="11" id="KW-1185">Reference proteome</keyword>
<dbReference type="AlphaFoldDB" id="A0A0D2W070"/>
<feature type="compositionally biased region" description="Polar residues" evidence="8">
    <location>
        <begin position="213"/>
        <end position="251"/>
    </location>
</feature>
<dbReference type="Pfam" id="PF05010">
    <property type="entry name" value="TACC_C"/>
    <property type="match status" value="1"/>
</dbReference>
<evidence type="ECO:0000256" key="7">
    <source>
        <dbReference type="SAM" id="Coils"/>
    </source>
</evidence>
<comment type="subcellular location">
    <subcellularLocation>
        <location evidence="1">Cytoplasm</location>
        <location evidence="1">Cytoskeleton</location>
    </subcellularLocation>
</comment>
<evidence type="ECO:0000256" key="8">
    <source>
        <dbReference type="SAM" id="MobiDB-lite"/>
    </source>
</evidence>
<feature type="compositionally biased region" description="Low complexity" evidence="8">
    <location>
        <begin position="125"/>
        <end position="147"/>
    </location>
</feature>
<protein>
    <recommendedName>
        <fullName evidence="9">Transforming acidic coiled-coil-containing protein C-terminal domain-containing protein</fullName>
    </recommendedName>
</protein>
<evidence type="ECO:0000256" key="2">
    <source>
        <dbReference type="ARBA" id="ARBA00009423"/>
    </source>
</evidence>
<dbReference type="PANTHER" id="PTHR13924">
    <property type="entry name" value="TRANSFORMING ACIDIC COILED-COIL CONTAINING PROTEIN 1/2"/>
    <property type="match status" value="1"/>
</dbReference>
<feature type="region of interest" description="Disordered" evidence="8">
    <location>
        <begin position="172"/>
        <end position="298"/>
    </location>
</feature>
<name>A0A0D2W070_CAPO3</name>
<sequence>MDELPISRGQKFEIPEYADDATAAAALAASAPSTASPARAAPARRPATSSAAAAAGSGAPAMSDERAAKAAAAAARREAAMAALKEKKAAAAAAAKARAASGETDEFAVSFGGASEAPVVIQTDAPAEQSAAVPSSSSASTASTGTTKALPAAAAEISISFDSAKAATITPTVDSTTPFSSSSPSSFNPTFDLGAAKPTASSFKPTFDEDPVSNGSSTASSLQPTFDSTAPTKSSFNPSFDSTLPTKSSFNPSFDSAPTSSTTSSFKPTFDSAPVSSLDSSVTATGRPAATNGAPAPSNLLDISVNLLGTPVGPSRTVASSALPAATTAKVSLLDGGDLAAPVVEDNAAQDEFDPSKEQFYSPGTALRKYPTGATNDFNVDELEQRFGGAAAAKVRSEKLRQSLYVKFDPLSDPDSPGGGLPPLQGLGSAAENASRNASSAVIPPGQRSLADQLMNDTPGRPVPMTDALPSAAAAATATSTSVPSHVISSPGDGEVEFRPPASIAHLLNRNAPASTAVAKDLFGAGAEAAPASTAVTKPLSNALPAAVAQPASVVLSGTTKVQAVTDVASASPRKSQSSEQSSQETALLQAECTRLRSKLQAEATKNKQLTAVMDEYEQTMQRMLSDAELTRGDNNAASDRFRAERDQLADDLKSAETAFSDLHRRYDKLKEVLENYRKNEETLKQALSASQQELIQSDQRYIALRAHAEEKLESANSAIEKVNATYRGELAVANAKLKKAEMQVSSLENALQAKEKENQELVVICDELIAKVER</sequence>
<reference evidence="11" key="1">
    <citation type="submission" date="2011-02" db="EMBL/GenBank/DDBJ databases">
        <title>The Genome Sequence of Capsaspora owczarzaki ATCC 30864.</title>
        <authorList>
            <person name="Russ C."/>
            <person name="Cuomo C."/>
            <person name="Burger G."/>
            <person name="Gray M.W."/>
            <person name="Holland P.W.H."/>
            <person name="King N."/>
            <person name="Lang F.B.F."/>
            <person name="Roger A.J."/>
            <person name="Ruiz-Trillo I."/>
            <person name="Young S.K."/>
            <person name="Zeng Q."/>
            <person name="Gargeya S."/>
            <person name="Alvarado L."/>
            <person name="Berlin A."/>
            <person name="Chapman S.B."/>
            <person name="Chen Z."/>
            <person name="Freedman E."/>
            <person name="Gellesch M."/>
            <person name="Goldberg J."/>
            <person name="Griggs A."/>
            <person name="Gujja S."/>
            <person name="Heilman E."/>
            <person name="Heiman D."/>
            <person name="Howarth C."/>
            <person name="Mehta T."/>
            <person name="Neiman D."/>
            <person name="Pearson M."/>
            <person name="Roberts A."/>
            <person name="Saif S."/>
            <person name="Shea T."/>
            <person name="Shenoy N."/>
            <person name="Sisk P."/>
            <person name="Stolte C."/>
            <person name="Sykes S."/>
            <person name="White J."/>
            <person name="Yandava C."/>
            <person name="Haas B."/>
            <person name="Nusbaum C."/>
            <person name="Birren B."/>
        </authorList>
    </citation>
    <scope>NUCLEOTIDE SEQUENCE</scope>
    <source>
        <strain evidence="11">ATCC 30864</strain>
    </source>
</reference>
<dbReference type="EMBL" id="KE346374">
    <property type="protein sequence ID" value="KJE97567.1"/>
    <property type="molecule type" value="Genomic_DNA"/>
</dbReference>
<evidence type="ECO:0000256" key="4">
    <source>
        <dbReference type="ARBA" id="ARBA00022553"/>
    </source>
</evidence>
<dbReference type="GO" id="GO:0007052">
    <property type="term" value="P:mitotic spindle organization"/>
    <property type="evidence" value="ECO:0007669"/>
    <property type="project" value="InterPro"/>
</dbReference>
<dbReference type="Proteomes" id="UP000008743">
    <property type="component" value="Unassembled WGS sequence"/>
</dbReference>
<feature type="compositionally biased region" description="Low complexity" evidence="8">
    <location>
        <begin position="576"/>
        <end position="585"/>
    </location>
</feature>
<feature type="compositionally biased region" description="Low complexity" evidence="8">
    <location>
        <begin position="411"/>
        <end position="441"/>
    </location>
</feature>
<dbReference type="InParanoid" id="A0A0D2W070"/>
<dbReference type="InterPro" id="IPR039915">
    <property type="entry name" value="TACC"/>
</dbReference>
<feature type="region of interest" description="Disordered" evidence="8">
    <location>
        <begin position="28"/>
        <end position="72"/>
    </location>
</feature>
<feature type="region of interest" description="Disordered" evidence="8">
    <location>
        <begin position="567"/>
        <end position="586"/>
    </location>
</feature>
<evidence type="ECO:0000259" key="9">
    <source>
        <dbReference type="Pfam" id="PF05010"/>
    </source>
</evidence>
<organism evidence="10 11">
    <name type="scientific">Capsaspora owczarzaki (strain ATCC 30864)</name>
    <dbReference type="NCBI Taxonomy" id="595528"/>
    <lineage>
        <taxon>Eukaryota</taxon>
        <taxon>Filasterea</taxon>
        <taxon>Capsaspora</taxon>
    </lineage>
</organism>
<dbReference type="PANTHER" id="PTHR13924:SF10">
    <property type="entry name" value="TRANSFORMING ACIDIC COILED-COIL PROTEIN, ISOFORM K"/>
    <property type="match status" value="1"/>
</dbReference>
<keyword evidence="3" id="KW-0963">Cytoplasm</keyword>
<dbReference type="eggNOG" id="ENOG502QQ1G">
    <property type="taxonomic scope" value="Eukaryota"/>
</dbReference>
<feature type="compositionally biased region" description="Low complexity" evidence="8">
    <location>
        <begin position="252"/>
        <end position="272"/>
    </location>
</feature>
<dbReference type="InterPro" id="IPR007707">
    <property type="entry name" value="TACC_C"/>
</dbReference>
<feature type="coiled-coil region" evidence="7">
    <location>
        <begin position="600"/>
        <end position="772"/>
    </location>
</feature>
<dbReference type="FunFam" id="1.20.5.1700:FF:000001">
    <property type="entry name" value="Transforming acidic coiled-coil-containing protein 1 isoform 2"/>
    <property type="match status" value="1"/>
</dbReference>
<evidence type="ECO:0000256" key="3">
    <source>
        <dbReference type="ARBA" id="ARBA00022490"/>
    </source>
</evidence>
<dbReference type="GO" id="GO:0005856">
    <property type="term" value="C:cytoskeleton"/>
    <property type="evidence" value="ECO:0007669"/>
    <property type="project" value="UniProtKB-SubCell"/>
</dbReference>
<dbReference type="GO" id="GO:0005737">
    <property type="term" value="C:cytoplasm"/>
    <property type="evidence" value="ECO:0007669"/>
    <property type="project" value="TreeGrafter"/>
</dbReference>
<evidence type="ECO:0000313" key="11">
    <source>
        <dbReference type="Proteomes" id="UP000008743"/>
    </source>
</evidence>
<gene>
    <name evidence="10" type="ORF">CAOG_007404</name>
</gene>
<accession>A0A0D2W070</accession>
<evidence type="ECO:0000256" key="1">
    <source>
        <dbReference type="ARBA" id="ARBA00004245"/>
    </source>
</evidence>
<evidence type="ECO:0000256" key="6">
    <source>
        <dbReference type="ARBA" id="ARBA00023212"/>
    </source>
</evidence>
<keyword evidence="5 7" id="KW-0175">Coiled coil</keyword>
<comment type="similarity">
    <text evidence="2">Belongs to the TACC family.</text>
</comment>
<feature type="domain" description="Transforming acidic coiled-coil-containing protein C-terminal" evidence="9">
    <location>
        <begin position="578"/>
        <end position="770"/>
    </location>
</feature>
<feature type="region of interest" description="Disordered" evidence="8">
    <location>
        <begin position="411"/>
        <end position="461"/>
    </location>
</feature>
<feature type="compositionally biased region" description="Low complexity" evidence="8">
    <location>
        <begin position="28"/>
        <end position="61"/>
    </location>
</feature>
<proteinExistence type="inferred from homology"/>
<evidence type="ECO:0000313" key="10">
    <source>
        <dbReference type="EMBL" id="KJE97567.1"/>
    </source>
</evidence>
<dbReference type="STRING" id="595528.A0A0D2W070"/>
<dbReference type="Gene3D" id="1.20.5.1700">
    <property type="match status" value="1"/>
</dbReference>
<dbReference type="OrthoDB" id="10255048at2759"/>